<dbReference type="NCBIfam" id="NF005559">
    <property type="entry name" value="PRK07231.1"/>
    <property type="match status" value="1"/>
</dbReference>
<dbReference type="PRINTS" id="PR00081">
    <property type="entry name" value="GDHRDH"/>
</dbReference>
<accession>A0ABN3E724</accession>
<evidence type="ECO:0000256" key="2">
    <source>
        <dbReference type="ARBA" id="ARBA00023002"/>
    </source>
</evidence>
<evidence type="ECO:0000313" key="4">
    <source>
        <dbReference type="EMBL" id="GAA2249981.1"/>
    </source>
</evidence>
<proteinExistence type="inferred from homology"/>
<comment type="caution">
    <text evidence="4">The sequence shown here is derived from an EMBL/GenBank/DDBJ whole genome shotgun (WGS) entry which is preliminary data.</text>
</comment>
<dbReference type="Gene3D" id="3.40.50.720">
    <property type="entry name" value="NAD(P)-binding Rossmann-like Domain"/>
    <property type="match status" value="1"/>
</dbReference>
<dbReference type="EMBL" id="BAAAQY010000017">
    <property type="protein sequence ID" value="GAA2249981.1"/>
    <property type="molecule type" value="Genomic_DNA"/>
</dbReference>
<dbReference type="InterPro" id="IPR036291">
    <property type="entry name" value="NAD(P)-bd_dom_sf"/>
</dbReference>
<dbReference type="InterPro" id="IPR020904">
    <property type="entry name" value="Sc_DH/Rdtase_CS"/>
</dbReference>
<keyword evidence="5" id="KW-1185">Reference proteome</keyword>
<dbReference type="Pfam" id="PF13561">
    <property type="entry name" value="adh_short_C2"/>
    <property type="match status" value="1"/>
</dbReference>
<dbReference type="PANTHER" id="PTHR43669">
    <property type="entry name" value="5-KETO-D-GLUCONATE 5-REDUCTASE"/>
    <property type="match status" value="1"/>
</dbReference>
<dbReference type="InterPro" id="IPR057326">
    <property type="entry name" value="KR_dom"/>
</dbReference>
<dbReference type="PRINTS" id="PR00080">
    <property type="entry name" value="SDRFAMILY"/>
</dbReference>
<name>A0ABN3E724_9MICO</name>
<protein>
    <submittedName>
        <fullName evidence="4">SDR family oxidoreductase</fullName>
    </submittedName>
</protein>
<sequence>MSSSFDLSGVTALVTGSARGIGRALAGGLAAAGARVIVHATNFDAAEDAASSVHTQTGADVTACAFDITDEPAVTAAINRLENEVGEIGVLINNAGIQHRQPLLDISVEDWRRVIDVNLTGAFIVGRGVARRMLPRERGKIINICSVQSELARPGIAPYTAAKGGLRNLTRAMAAEWAPAGLQVNAIAPGYLRSDMTDALSQDPAFSQWLQGRTPAGRWGTPDDLVGAAIWLSSPASAFVNGQTIFVDGGLTTVV</sequence>
<dbReference type="SMART" id="SM00822">
    <property type="entry name" value="PKS_KR"/>
    <property type="match status" value="1"/>
</dbReference>
<keyword evidence="2" id="KW-0560">Oxidoreductase</keyword>
<comment type="similarity">
    <text evidence="1">Belongs to the short-chain dehydrogenases/reductases (SDR) family.</text>
</comment>
<dbReference type="PROSITE" id="PS00061">
    <property type="entry name" value="ADH_SHORT"/>
    <property type="match status" value="1"/>
</dbReference>
<gene>
    <name evidence="4" type="ORF">GCM10009851_39440</name>
</gene>
<evidence type="ECO:0000313" key="5">
    <source>
        <dbReference type="Proteomes" id="UP001500929"/>
    </source>
</evidence>
<evidence type="ECO:0000256" key="1">
    <source>
        <dbReference type="ARBA" id="ARBA00006484"/>
    </source>
</evidence>
<reference evidence="4 5" key="1">
    <citation type="journal article" date="2019" name="Int. J. Syst. Evol. Microbiol.">
        <title>The Global Catalogue of Microorganisms (GCM) 10K type strain sequencing project: providing services to taxonomists for standard genome sequencing and annotation.</title>
        <authorList>
            <consortium name="The Broad Institute Genomics Platform"/>
            <consortium name="The Broad Institute Genome Sequencing Center for Infectious Disease"/>
            <person name="Wu L."/>
            <person name="Ma J."/>
        </authorList>
    </citation>
    <scope>NUCLEOTIDE SEQUENCE [LARGE SCALE GENOMIC DNA]</scope>
    <source>
        <strain evidence="4 5">JCM 16117</strain>
    </source>
</reference>
<dbReference type="RefSeq" id="WP_259481667.1">
    <property type="nucleotide sequence ID" value="NZ_BAAAQY010000017.1"/>
</dbReference>
<feature type="domain" description="Ketoreductase" evidence="3">
    <location>
        <begin position="10"/>
        <end position="190"/>
    </location>
</feature>
<dbReference type="PANTHER" id="PTHR43669:SF14">
    <property type="entry name" value="OXIDOREDUCTASE"/>
    <property type="match status" value="1"/>
</dbReference>
<dbReference type="Proteomes" id="UP001500929">
    <property type="component" value="Unassembled WGS sequence"/>
</dbReference>
<dbReference type="SUPFAM" id="SSF51735">
    <property type="entry name" value="NAD(P)-binding Rossmann-fold domains"/>
    <property type="match status" value="1"/>
</dbReference>
<evidence type="ECO:0000259" key="3">
    <source>
        <dbReference type="SMART" id="SM00822"/>
    </source>
</evidence>
<organism evidence="4 5">
    <name type="scientific">Herbiconiux moechotypicola</name>
    <dbReference type="NCBI Taxonomy" id="637393"/>
    <lineage>
        <taxon>Bacteria</taxon>
        <taxon>Bacillati</taxon>
        <taxon>Actinomycetota</taxon>
        <taxon>Actinomycetes</taxon>
        <taxon>Micrococcales</taxon>
        <taxon>Microbacteriaceae</taxon>
        <taxon>Herbiconiux</taxon>
    </lineage>
</organism>
<dbReference type="InterPro" id="IPR002347">
    <property type="entry name" value="SDR_fam"/>
</dbReference>